<comment type="caution">
    <text evidence="2">The sequence shown here is derived from an EMBL/GenBank/DDBJ whole genome shotgun (WGS) entry which is preliminary data.</text>
</comment>
<name>A0AAE0YV28_9GAST</name>
<evidence type="ECO:0000313" key="3">
    <source>
        <dbReference type="Proteomes" id="UP001283361"/>
    </source>
</evidence>
<dbReference type="EMBL" id="JAWDGP010005367">
    <property type="protein sequence ID" value="KAK3757420.1"/>
    <property type="molecule type" value="Genomic_DNA"/>
</dbReference>
<evidence type="ECO:0000313" key="2">
    <source>
        <dbReference type="EMBL" id="KAK3757420.1"/>
    </source>
</evidence>
<feature type="region of interest" description="Disordered" evidence="1">
    <location>
        <begin position="65"/>
        <end position="121"/>
    </location>
</feature>
<sequence>MCSKREREEDKEKRVTEKNRDREEEEEASERKRDRMCSKREREENKEKRIISPYCAPVALKAVSPSRLFSRDTDPASAANQRRRVPVRRPGSVRLSDETPLGRVSELKPETVGRELQGTESAQCCKRSSRGVKCRSRVNYDYLRPPCGITDQVARSLNCDPEDSRPDPISPPGDRSWTKLED</sequence>
<feature type="compositionally biased region" description="Basic and acidic residues" evidence="1">
    <location>
        <begin position="1"/>
        <end position="22"/>
    </location>
</feature>
<feature type="compositionally biased region" description="Basic and acidic residues" evidence="1">
    <location>
        <begin position="29"/>
        <end position="48"/>
    </location>
</feature>
<reference evidence="2" key="1">
    <citation type="journal article" date="2023" name="G3 (Bethesda)">
        <title>A reference genome for the long-term kleptoplast-retaining sea slug Elysia crispata morphotype clarki.</title>
        <authorList>
            <person name="Eastman K.E."/>
            <person name="Pendleton A.L."/>
            <person name="Shaikh M.A."/>
            <person name="Suttiyut T."/>
            <person name="Ogas R."/>
            <person name="Tomko P."/>
            <person name="Gavelis G."/>
            <person name="Widhalm J.R."/>
            <person name="Wisecaver J.H."/>
        </authorList>
    </citation>
    <scope>NUCLEOTIDE SEQUENCE</scope>
    <source>
        <strain evidence="2">ECLA1</strain>
    </source>
</reference>
<evidence type="ECO:0000256" key="1">
    <source>
        <dbReference type="SAM" id="MobiDB-lite"/>
    </source>
</evidence>
<dbReference type="AlphaFoldDB" id="A0AAE0YV28"/>
<dbReference type="Proteomes" id="UP001283361">
    <property type="component" value="Unassembled WGS sequence"/>
</dbReference>
<gene>
    <name evidence="2" type="ORF">RRG08_008357</name>
</gene>
<feature type="region of interest" description="Disordered" evidence="1">
    <location>
        <begin position="158"/>
        <end position="182"/>
    </location>
</feature>
<protein>
    <submittedName>
        <fullName evidence="2">Uncharacterized protein</fullName>
    </submittedName>
</protein>
<organism evidence="2 3">
    <name type="scientific">Elysia crispata</name>
    <name type="common">lettuce slug</name>
    <dbReference type="NCBI Taxonomy" id="231223"/>
    <lineage>
        <taxon>Eukaryota</taxon>
        <taxon>Metazoa</taxon>
        <taxon>Spiralia</taxon>
        <taxon>Lophotrochozoa</taxon>
        <taxon>Mollusca</taxon>
        <taxon>Gastropoda</taxon>
        <taxon>Heterobranchia</taxon>
        <taxon>Euthyneura</taxon>
        <taxon>Panpulmonata</taxon>
        <taxon>Sacoglossa</taxon>
        <taxon>Placobranchoidea</taxon>
        <taxon>Plakobranchidae</taxon>
        <taxon>Elysia</taxon>
    </lineage>
</organism>
<feature type="region of interest" description="Disordered" evidence="1">
    <location>
        <begin position="1"/>
        <end position="48"/>
    </location>
</feature>
<proteinExistence type="predicted"/>
<keyword evidence="3" id="KW-1185">Reference proteome</keyword>
<accession>A0AAE0YV28</accession>